<dbReference type="Proteomes" id="UP001358417">
    <property type="component" value="Unassembled WGS sequence"/>
</dbReference>
<sequence>MDSTLSTTLAGFQQAVTTFCTNNNLATLPQHAHQVLTCFLVYEGLFLIVSPLLSERLLPNIYGRFPKRTKLNWDSRVVSFVQATFVSYKALQVIIGDGVRHGENATTEAARSSMTRDDRLWGYSPSTGDIQAYAAGYFLWDVLLCVRYLDIQGISALLHAVSALIITVMGFRPFANFYGINFILYELSTPFLNIHWALDKAGQTGSTLQLINGICLVLSFFGCRLLWGNYQTMNLSLDAWSAWKASNDAQCLGLESSSGPKGSALPLCKKDFPVNLLLVYLVGNTVLSALNVYWFSLMLKALRKRFSPASTGVSQSSKRGKKE</sequence>
<evidence type="ECO:0000313" key="9">
    <source>
        <dbReference type="Proteomes" id="UP001358417"/>
    </source>
</evidence>
<comment type="caution">
    <text evidence="8">The sequence shown here is derived from an EMBL/GenBank/DDBJ whole genome shotgun (WGS) entry which is preliminary data.</text>
</comment>
<dbReference type="GO" id="GO:0055088">
    <property type="term" value="P:lipid homeostasis"/>
    <property type="evidence" value="ECO:0007669"/>
    <property type="project" value="TreeGrafter"/>
</dbReference>
<proteinExistence type="predicted"/>
<feature type="transmembrane region" description="Helical" evidence="6">
    <location>
        <begin position="277"/>
        <end position="295"/>
    </location>
</feature>
<evidence type="ECO:0000259" key="7">
    <source>
        <dbReference type="PROSITE" id="PS50922"/>
    </source>
</evidence>
<evidence type="ECO:0000256" key="4">
    <source>
        <dbReference type="ARBA" id="ARBA00023136"/>
    </source>
</evidence>
<name>A0AAV9NEW8_9EURO</name>
<dbReference type="AlphaFoldDB" id="A0AAV9NEW8"/>
<feature type="domain" description="TLC" evidence="7">
    <location>
        <begin position="68"/>
        <end position="307"/>
    </location>
</feature>
<keyword evidence="9" id="KW-1185">Reference proteome</keyword>
<keyword evidence="3 6" id="KW-1133">Transmembrane helix</keyword>
<evidence type="ECO:0000313" key="8">
    <source>
        <dbReference type="EMBL" id="KAK5056072.1"/>
    </source>
</evidence>
<evidence type="ECO:0000256" key="3">
    <source>
        <dbReference type="ARBA" id="ARBA00022989"/>
    </source>
</evidence>
<dbReference type="GeneID" id="89980765"/>
<protein>
    <recommendedName>
        <fullName evidence="7">TLC domain-containing protein</fullName>
    </recommendedName>
</protein>
<keyword evidence="2 5" id="KW-0812">Transmembrane</keyword>
<comment type="subcellular location">
    <subcellularLocation>
        <location evidence="1">Membrane</location>
        <topology evidence="1">Multi-pass membrane protein</topology>
    </subcellularLocation>
</comment>
<dbReference type="InterPro" id="IPR006634">
    <property type="entry name" value="TLC-dom"/>
</dbReference>
<dbReference type="RefSeq" id="XP_064708042.1">
    <property type="nucleotide sequence ID" value="XM_064856142.1"/>
</dbReference>
<evidence type="ECO:0000256" key="5">
    <source>
        <dbReference type="PROSITE-ProRule" id="PRU00205"/>
    </source>
</evidence>
<dbReference type="PROSITE" id="PS50922">
    <property type="entry name" value="TLC"/>
    <property type="match status" value="1"/>
</dbReference>
<evidence type="ECO:0000256" key="1">
    <source>
        <dbReference type="ARBA" id="ARBA00004141"/>
    </source>
</evidence>
<accession>A0AAV9NEW8</accession>
<dbReference type="PANTHER" id="PTHR13439:SF0">
    <property type="entry name" value="TOPOISOMERASE I DAMAGE AFFECTED PROTEIN 4"/>
    <property type="match status" value="1"/>
</dbReference>
<evidence type="ECO:0000256" key="2">
    <source>
        <dbReference type="ARBA" id="ARBA00022692"/>
    </source>
</evidence>
<dbReference type="Pfam" id="PF03798">
    <property type="entry name" value="TRAM_LAG1_CLN8"/>
    <property type="match status" value="1"/>
</dbReference>
<dbReference type="GO" id="GO:0016020">
    <property type="term" value="C:membrane"/>
    <property type="evidence" value="ECO:0007669"/>
    <property type="project" value="UniProtKB-SubCell"/>
</dbReference>
<dbReference type="EMBL" id="JAVRRD010000008">
    <property type="protein sequence ID" value="KAK5056072.1"/>
    <property type="molecule type" value="Genomic_DNA"/>
</dbReference>
<reference evidence="8 9" key="1">
    <citation type="submission" date="2023-08" db="EMBL/GenBank/DDBJ databases">
        <title>Black Yeasts Isolated from many extreme environments.</title>
        <authorList>
            <person name="Coleine C."/>
            <person name="Stajich J.E."/>
            <person name="Selbmann L."/>
        </authorList>
    </citation>
    <scope>NUCLEOTIDE SEQUENCE [LARGE SCALE GENOMIC DNA]</scope>
    <source>
        <strain evidence="8 9">CCFEE 5792</strain>
    </source>
</reference>
<dbReference type="PANTHER" id="PTHR13439">
    <property type="entry name" value="CT120 PROTEIN"/>
    <property type="match status" value="1"/>
</dbReference>
<gene>
    <name evidence="8" type="ORF">LTR84_012623</name>
</gene>
<organism evidence="8 9">
    <name type="scientific">Exophiala bonariae</name>
    <dbReference type="NCBI Taxonomy" id="1690606"/>
    <lineage>
        <taxon>Eukaryota</taxon>
        <taxon>Fungi</taxon>
        <taxon>Dikarya</taxon>
        <taxon>Ascomycota</taxon>
        <taxon>Pezizomycotina</taxon>
        <taxon>Eurotiomycetes</taxon>
        <taxon>Chaetothyriomycetidae</taxon>
        <taxon>Chaetothyriales</taxon>
        <taxon>Herpotrichiellaceae</taxon>
        <taxon>Exophiala</taxon>
    </lineage>
</organism>
<dbReference type="SMART" id="SM00724">
    <property type="entry name" value="TLC"/>
    <property type="match status" value="1"/>
</dbReference>
<feature type="transmembrane region" description="Helical" evidence="6">
    <location>
        <begin position="210"/>
        <end position="227"/>
    </location>
</feature>
<dbReference type="GO" id="GO:0005783">
    <property type="term" value="C:endoplasmic reticulum"/>
    <property type="evidence" value="ECO:0007669"/>
    <property type="project" value="TreeGrafter"/>
</dbReference>
<keyword evidence="4 5" id="KW-0472">Membrane</keyword>
<feature type="transmembrane region" description="Helical" evidence="6">
    <location>
        <begin position="156"/>
        <end position="174"/>
    </location>
</feature>
<feature type="transmembrane region" description="Helical" evidence="6">
    <location>
        <begin position="32"/>
        <end position="54"/>
    </location>
</feature>
<evidence type="ECO:0000256" key="6">
    <source>
        <dbReference type="SAM" id="Phobius"/>
    </source>
</evidence>
<dbReference type="InterPro" id="IPR050846">
    <property type="entry name" value="TLCD"/>
</dbReference>